<dbReference type="KEGG" id="ang:An08g09270"/>
<dbReference type="GeneID" id="84591791"/>
<name>A0AAJ8E459_ASPNG</name>
<organism evidence="1">
    <name type="scientific">Aspergillus niger</name>
    <dbReference type="NCBI Taxonomy" id="5061"/>
    <lineage>
        <taxon>Eukaryota</taxon>
        <taxon>Fungi</taxon>
        <taxon>Dikarya</taxon>
        <taxon>Ascomycota</taxon>
        <taxon>Pezizomycotina</taxon>
        <taxon>Eurotiomycetes</taxon>
        <taxon>Eurotiomycetidae</taxon>
        <taxon>Eurotiales</taxon>
        <taxon>Aspergillaceae</taxon>
        <taxon>Aspergillus</taxon>
        <taxon>Aspergillus subgen. Circumdati</taxon>
    </lineage>
</organism>
<dbReference type="VEuPathDB" id="FungiDB:An08g09270"/>
<protein>
    <submittedName>
        <fullName evidence="1">Uncharacterized protein</fullName>
    </submittedName>
</protein>
<reference evidence="1" key="2">
    <citation type="submission" date="2025-08" db="UniProtKB">
        <authorList>
            <consortium name="RefSeq"/>
        </authorList>
    </citation>
    <scope>IDENTIFICATION</scope>
</reference>
<accession>A0AAJ8E459</accession>
<dbReference type="RefSeq" id="XP_059606199.1">
    <property type="nucleotide sequence ID" value="XM_059749291.1"/>
</dbReference>
<sequence length="291" mass="31443">MRDLPLDAGRNYKGPICGIHAVQGYIIEFVVAVTGRCNELTALNQVQIRVRPAGLNECAGDEICRLVRTQDDDLEHGLTGLVKYGVYSENWRLSDSLTIFLDADKVVRTILKLFIPVASQDPGSLTCKVQIPSKESLLRSAIVTNGPAAMAFASSFTGTALGKAAAREPYKRDGVYRTFIVRRLPASYRSKSSSLAASKAPPCEDPSAHHTRSSWARIRAGVILASAASWTGTSAMMSSADINSRVLVGPILIPGGVFISVSRHSAIVPTSLDRSRSFIARIKMRDKSGRP</sequence>
<proteinExistence type="predicted"/>
<reference evidence="1" key="1">
    <citation type="submission" date="2025-02" db="EMBL/GenBank/DDBJ databases">
        <authorList>
            <consortium name="NCBI Genome Project"/>
        </authorList>
    </citation>
    <scope>NUCLEOTIDE SEQUENCE</scope>
</reference>
<dbReference type="AlphaFoldDB" id="A0AAJ8E459"/>
<gene>
    <name evidence="1" type="ORF">An08g09270</name>
</gene>
<evidence type="ECO:0000313" key="1">
    <source>
        <dbReference type="RefSeq" id="XP_059606199.1"/>
    </source>
</evidence>